<sequence>MKISKISLVAAVLATVSCSKMNEMDPEGFAITTDQVTDAVTAIPDRADADLAGVYSFTAKAMSTYNNGTIHNDFGYPAVCMFQDCNGPDMVCDNSNYNWFTSSYDYSDRNDNYIVCYIRYSFFYNQIALCNSVLSGFEGVDMDNASAEQRHSVGQALAVRAFDYLGLAPYYAFRYQDNQDALCVPILDINTDYMNNPRATVRDIYDIIIGDLTKAIDYLADYSRPDKTRVDQNVAYGLRARAYLNMGMFEEAAADAEKALEGYTPYTRDEVGTPAFCNINDHSWIWGSLIESDDAAGYASWPSHLSSFTGAGYTAISGMYKRISTMLYDLIPSTDVRKGWWVNESLDSPLLSTIEWNGRTGRAISTMTIPNVKVAFKEYTTVKFGQKQGIGSTDNASDWCIMRAEEMILIRAEGLAMSGNEGQAKTLLEEFVKTYRDPSYVCEASSAEDLQDEIWKQRRIELWGEGFSMSDIMRLAKPMVRTHGSSTVTNWPAAFAFNIDSDDPYLLLRFPQRETNSNKAIPASANKSGEPPVSGDNPDLRDGVTD</sequence>
<evidence type="ECO:0000256" key="3">
    <source>
        <dbReference type="ARBA" id="ARBA00022729"/>
    </source>
</evidence>
<proteinExistence type="inferred from homology"/>
<evidence type="ECO:0000256" key="6">
    <source>
        <dbReference type="SAM" id="MobiDB-lite"/>
    </source>
</evidence>
<evidence type="ECO:0000259" key="7">
    <source>
        <dbReference type="Pfam" id="PF07980"/>
    </source>
</evidence>
<comment type="similarity">
    <text evidence="2">Belongs to the SusD family.</text>
</comment>
<feature type="domain" description="RagB/SusD" evidence="7">
    <location>
        <begin position="377"/>
        <end position="478"/>
    </location>
</feature>
<evidence type="ECO:0000313" key="10">
    <source>
        <dbReference type="Proteomes" id="UP000823661"/>
    </source>
</evidence>
<dbReference type="Pfam" id="PF07980">
    <property type="entry name" value="SusD_RagB"/>
    <property type="match status" value="1"/>
</dbReference>
<evidence type="ECO:0000313" key="9">
    <source>
        <dbReference type="EMBL" id="MBO8451437.1"/>
    </source>
</evidence>
<keyword evidence="3" id="KW-0732">Signal</keyword>
<dbReference type="InterPro" id="IPR033985">
    <property type="entry name" value="SusD-like_N"/>
</dbReference>
<comment type="caution">
    <text evidence="9">The sequence shown here is derived from an EMBL/GenBank/DDBJ whole genome shotgun (WGS) entry which is preliminary data.</text>
</comment>
<dbReference type="Proteomes" id="UP000823661">
    <property type="component" value="Unassembled WGS sequence"/>
</dbReference>
<organism evidence="9 10">
    <name type="scientific">Candidatus Cryptobacteroides intestinavium</name>
    <dbReference type="NCBI Taxonomy" id="2840766"/>
    <lineage>
        <taxon>Bacteria</taxon>
        <taxon>Pseudomonadati</taxon>
        <taxon>Bacteroidota</taxon>
        <taxon>Bacteroidia</taxon>
        <taxon>Bacteroidales</taxon>
        <taxon>Candidatus Cryptobacteroides</taxon>
    </lineage>
</organism>
<gene>
    <name evidence="9" type="ORF">IAC06_00945</name>
</gene>
<evidence type="ECO:0000256" key="5">
    <source>
        <dbReference type="ARBA" id="ARBA00023237"/>
    </source>
</evidence>
<accession>A0A9D9EP29</accession>
<dbReference type="EMBL" id="JADIMI010000011">
    <property type="protein sequence ID" value="MBO8451437.1"/>
    <property type="molecule type" value="Genomic_DNA"/>
</dbReference>
<feature type="region of interest" description="Disordered" evidence="6">
    <location>
        <begin position="517"/>
        <end position="546"/>
    </location>
</feature>
<reference evidence="9" key="1">
    <citation type="submission" date="2020-10" db="EMBL/GenBank/DDBJ databases">
        <authorList>
            <person name="Gilroy R."/>
        </authorList>
    </citation>
    <scope>NUCLEOTIDE SEQUENCE</scope>
    <source>
        <strain evidence="9">B1-20833</strain>
    </source>
</reference>
<evidence type="ECO:0000256" key="4">
    <source>
        <dbReference type="ARBA" id="ARBA00023136"/>
    </source>
</evidence>
<evidence type="ECO:0000256" key="1">
    <source>
        <dbReference type="ARBA" id="ARBA00004442"/>
    </source>
</evidence>
<name>A0A9D9EP29_9BACT</name>
<dbReference type="InterPro" id="IPR011990">
    <property type="entry name" value="TPR-like_helical_dom_sf"/>
</dbReference>
<keyword evidence="5" id="KW-0998">Cell outer membrane</keyword>
<dbReference type="AlphaFoldDB" id="A0A9D9EP29"/>
<evidence type="ECO:0000256" key="2">
    <source>
        <dbReference type="ARBA" id="ARBA00006275"/>
    </source>
</evidence>
<comment type="subcellular location">
    <subcellularLocation>
        <location evidence="1">Cell outer membrane</location>
    </subcellularLocation>
</comment>
<protein>
    <submittedName>
        <fullName evidence="9">RagB/SusD family nutrient uptake outer membrane protein</fullName>
    </submittedName>
</protein>
<dbReference type="Pfam" id="PF14322">
    <property type="entry name" value="SusD-like_3"/>
    <property type="match status" value="1"/>
</dbReference>
<keyword evidence="4" id="KW-0472">Membrane</keyword>
<dbReference type="SUPFAM" id="SSF48452">
    <property type="entry name" value="TPR-like"/>
    <property type="match status" value="1"/>
</dbReference>
<evidence type="ECO:0000259" key="8">
    <source>
        <dbReference type="Pfam" id="PF14322"/>
    </source>
</evidence>
<dbReference type="PROSITE" id="PS51257">
    <property type="entry name" value="PROKAR_LIPOPROTEIN"/>
    <property type="match status" value="1"/>
</dbReference>
<dbReference type="InterPro" id="IPR012944">
    <property type="entry name" value="SusD_RagB_dom"/>
</dbReference>
<reference evidence="9" key="2">
    <citation type="journal article" date="2021" name="PeerJ">
        <title>Extensive microbial diversity within the chicken gut microbiome revealed by metagenomics and culture.</title>
        <authorList>
            <person name="Gilroy R."/>
            <person name="Ravi A."/>
            <person name="Getino M."/>
            <person name="Pursley I."/>
            <person name="Horton D.L."/>
            <person name="Alikhan N.F."/>
            <person name="Baker D."/>
            <person name="Gharbi K."/>
            <person name="Hall N."/>
            <person name="Watson M."/>
            <person name="Adriaenssens E.M."/>
            <person name="Foster-Nyarko E."/>
            <person name="Jarju S."/>
            <person name="Secka A."/>
            <person name="Antonio M."/>
            <person name="Oren A."/>
            <person name="Chaudhuri R.R."/>
            <person name="La Ragione R."/>
            <person name="Hildebrand F."/>
            <person name="Pallen M.J."/>
        </authorList>
    </citation>
    <scope>NUCLEOTIDE SEQUENCE</scope>
    <source>
        <strain evidence="9">B1-20833</strain>
    </source>
</reference>
<feature type="domain" description="SusD-like N-terminal" evidence="8">
    <location>
        <begin position="95"/>
        <end position="244"/>
    </location>
</feature>
<dbReference type="GO" id="GO:0009279">
    <property type="term" value="C:cell outer membrane"/>
    <property type="evidence" value="ECO:0007669"/>
    <property type="project" value="UniProtKB-SubCell"/>
</dbReference>
<dbReference type="Gene3D" id="1.25.40.390">
    <property type="match status" value="1"/>
</dbReference>